<evidence type="ECO:0000259" key="1">
    <source>
        <dbReference type="Pfam" id="PF00078"/>
    </source>
</evidence>
<dbReference type="GO" id="GO:0003676">
    <property type="term" value="F:nucleic acid binding"/>
    <property type="evidence" value="ECO:0007669"/>
    <property type="project" value="InterPro"/>
</dbReference>
<accession>A0AAD9REK5</accession>
<evidence type="ECO:0000313" key="2">
    <source>
        <dbReference type="EMBL" id="KAK2577868.1"/>
    </source>
</evidence>
<reference evidence="2" key="1">
    <citation type="submission" date="2021-08" db="EMBL/GenBank/DDBJ databases">
        <authorList>
            <person name="Misof B."/>
            <person name="Oliver O."/>
            <person name="Podsiadlowski L."/>
            <person name="Donath A."/>
            <person name="Peters R."/>
            <person name="Mayer C."/>
            <person name="Rust J."/>
            <person name="Gunkel S."/>
            <person name="Lesny P."/>
            <person name="Martin S."/>
            <person name="Oeyen J.P."/>
            <person name="Petersen M."/>
            <person name="Panagiotis P."/>
            <person name="Wilbrandt J."/>
            <person name="Tanja T."/>
        </authorList>
    </citation>
    <scope>NUCLEOTIDE SEQUENCE</scope>
    <source>
        <strain evidence="2">GBR_01_08_01A</strain>
        <tissue evidence="2">Thorax + abdomen</tissue>
    </source>
</reference>
<dbReference type="Gene3D" id="3.30.70.270">
    <property type="match status" value="1"/>
</dbReference>
<comment type="caution">
    <text evidence="2">The sequence shown here is derived from an EMBL/GenBank/DDBJ whole genome shotgun (WGS) entry which is preliminary data.</text>
</comment>
<dbReference type="InterPro" id="IPR043502">
    <property type="entry name" value="DNA/RNA_pol_sf"/>
</dbReference>
<sequence>MVRAPSMSSEEICYYLPHHGVLKPSSTTTKLRVVFNGSSPTSSGRSINDLMHTGPNLLLNICDVLIWIRHHLHIFATDITKMYRQVRVHPEDWNLQRILWADEHQKEASYQLTTVTYGTKAAPFLAVRALLQLAEDEGHRFPLALPSINHGRYVDDIFGGADTVEKLKEIAHQLKELCNAGGFPLAKWSTSHPEVLSELSLADASGSTISLDDCAIKVLGLNWSPQNDKFTFSFKSISASSTISKRAISSEVAQLFDPLGFVSPVVIRAKMLLQELWLHKLNWDDPLPINITSKWLAIKEDLSGLAKLSIPRWLNTSRDSRVTIHGLSDASQFAMAAVIYITVHSPSTGVVTSLVCSKTKVAPLKRLTIPRLELTSALLLAKLTKYVQDTLKVEIEEIHLWTDSQVALTWIKTHASHWKDYVRNRVSQIQELTPTAHWKHVPGASNPADCASRGLTTVQLATHSLWWTGPPWTSQSVDSWPLQLNEPDS</sequence>
<keyword evidence="3" id="KW-1185">Reference proteome</keyword>
<dbReference type="Proteomes" id="UP001258017">
    <property type="component" value="Unassembled WGS sequence"/>
</dbReference>
<dbReference type="InterPro" id="IPR000477">
    <property type="entry name" value="RT_dom"/>
</dbReference>
<dbReference type="Gene3D" id="3.10.10.10">
    <property type="entry name" value="HIV Type 1 Reverse Transcriptase, subunit A, domain 1"/>
    <property type="match status" value="1"/>
</dbReference>
<organism evidence="2 3">
    <name type="scientific">Odynerus spinipes</name>
    <dbReference type="NCBI Taxonomy" id="1348599"/>
    <lineage>
        <taxon>Eukaryota</taxon>
        <taxon>Metazoa</taxon>
        <taxon>Ecdysozoa</taxon>
        <taxon>Arthropoda</taxon>
        <taxon>Hexapoda</taxon>
        <taxon>Insecta</taxon>
        <taxon>Pterygota</taxon>
        <taxon>Neoptera</taxon>
        <taxon>Endopterygota</taxon>
        <taxon>Hymenoptera</taxon>
        <taxon>Apocrita</taxon>
        <taxon>Aculeata</taxon>
        <taxon>Vespoidea</taxon>
        <taxon>Vespidae</taxon>
        <taxon>Eumeninae</taxon>
        <taxon>Odynerus</taxon>
    </lineage>
</organism>
<evidence type="ECO:0000313" key="3">
    <source>
        <dbReference type="Proteomes" id="UP001258017"/>
    </source>
</evidence>
<proteinExistence type="predicted"/>
<dbReference type="AlphaFoldDB" id="A0AAD9REK5"/>
<dbReference type="Pfam" id="PF00078">
    <property type="entry name" value="RVT_1"/>
    <property type="match status" value="1"/>
</dbReference>
<gene>
    <name evidence="2" type="ORF">KPH14_008169</name>
</gene>
<dbReference type="Gene3D" id="3.30.420.10">
    <property type="entry name" value="Ribonuclease H-like superfamily/Ribonuclease H"/>
    <property type="match status" value="1"/>
</dbReference>
<dbReference type="PANTHER" id="PTHR47331">
    <property type="entry name" value="PHD-TYPE DOMAIN-CONTAINING PROTEIN"/>
    <property type="match status" value="1"/>
</dbReference>
<dbReference type="PANTHER" id="PTHR47331:SF4">
    <property type="entry name" value="PEPTIDASE S1 DOMAIN-CONTAINING PROTEIN"/>
    <property type="match status" value="1"/>
</dbReference>
<dbReference type="EMBL" id="JAIFRP010001038">
    <property type="protein sequence ID" value="KAK2577868.1"/>
    <property type="molecule type" value="Genomic_DNA"/>
</dbReference>
<feature type="domain" description="Reverse transcriptase" evidence="1">
    <location>
        <begin position="69"/>
        <end position="185"/>
    </location>
</feature>
<dbReference type="InterPro" id="IPR036397">
    <property type="entry name" value="RNaseH_sf"/>
</dbReference>
<dbReference type="InterPro" id="IPR043128">
    <property type="entry name" value="Rev_trsase/Diguanyl_cyclase"/>
</dbReference>
<reference evidence="2" key="2">
    <citation type="journal article" date="2023" name="Commun. Biol.">
        <title>Intrasexual cuticular hydrocarbon dimorphism in a wasp sheds light on hydrocarbon biosynthesis genes in Hymenoptera.</title>
        <authorList>
            <person name="Moris V.C."/>
            <person name="Podsiadlowski L."/>
            <person name="Martin S."/>
            <person name="Oeyen J.P."/>
            <person name="Donath A."/>
            <person name="Petersen M."/>
            <person name="Wilbrandt J."/>
            <person name="Misof B."/>
            <person name="Liedtke D."/>
            <person name="Thamm M."/>
            <person name="Scheiner R."/>
            <person name="Schmitt T."/>
            <person name="Niehuis O."/>
        </authorList>
    </citation>
    <scope>NUCLEOTIDE SEQUENCE</scope>
    <source>
        <strain evidence="2">GBR_01_08_01A</strain>
    </source>
</reference>
<protein>
    <recommendedName>
        <fullName evidence="1">Reverse transcriptase domain-containing protein</fullName>
    </recommendedName>
</protein>
<dbReference type="Pfam" id="PF05380">
    <property type="entry name" value="Peptidase_A17"/>
    <property type="match status" value="1"/>
</dbReference>
<dbReference type="SUPFAM" id="SSF56672">
    <property type="entry name" value="DNA/RNA polymerases"/>
    <property type="match status" value="1"/>
</dbReference>
<dbReference type="GO" id="GO:0071897">
    <property type="term" value="P:DNA biosynthetic process"/>
    <property type="evidence" value="ECO:0007669"/>
    <property type="project" value="UniProtKB-ARBA"/>
</dbReference>
<dbReference type="InterPro" id="IPR008042">
    <property type="entry name" value="Retrotrans_Pao"/>
</dbReference>
<name>A0AAD9REK5_9HYME</name>